<protein>
    <submittedName>
        <fullName evidence="2">Uncharacterized protein</fullName>
    </submittedName>
</protein>
<reference evidence="2 3" key="1">
    <citation type="submission" date="2015-10" db="EMBL/GenBank/DDBJ databases">
        <title>Genome sequencing of Penicillium freii.</title>
        <authorList>
            <person name="Nguyen H.D."/>
            <person name="Visagie C.M."/>
            <person name="Seifert K.A."/>
        </authorList>
    </citation>
    <scope>NUCLEOTIDE SEQUENCE [LARGE SCALE GENOMIC DNA]</scope>
    <source>
        <strain evidence="2 3">DAOM 242723</strain>
    </source>
</reference>
<accession>A0A101MBW7</accession>
<evidence type="ECO:0000256" key="1">
    <source>
        <dbReference type="SAM" id="MobiDB-lite"/>
    </source>
</evidence>
<gene>
    <name evidence="2" type="ORF">ACN42_g9541</name>
</gene>
<keyword evidence="3" id="KW-1185">Reference proteome</keyword>
<dbReference type="Proteomes" id="UP000055045">
    <property type="component" value="Unassembled WGS sequence"/>
</dbReference>
<feature type="compositionally biased region" description="Polar residues" evidence="1">
    <location>
        <begin position="288"/>
        <end position="309"/>
    </location>
</feature>
<dbReference type="OrthoDB" id="4369965at2759"/>
<comment type="caution">
    <text evidence="2">The sequence shown here is derived from an EMBL/GenBank/DDBJ whole genome shotgun (WGS) entry which is preliminary data.</text>
</comment>
<proteinExistence type="predicted"/>
<dbReference type="EMBL" id="LLXE01000347">
    <property type="protein sequence ID" value="KUM57630.1"/>
    <property type="molecule type" value="Genomic_DNA"/>
</dbReference>
<organism evidence="2 3">
    <name type="scientific">Penicillium freii</name>
    <dbReference type="NCBI Taxonomy" id="48697"/>
    <lineage>
        <taxon>Eukaryota</taxon>
        <taxon>Fungi</taxon>
        <taxon>Dikarya</taxon>
        <taxon>Ascomycota</taxon>
        <taxon>Pezizomycotina</taxon>
        <taxon>Eurotiomycetes</taxon>
        <taxon>Eurotiomycetidae</taxon>
        <taxon>Eurotiales</taxon>
        <taxon>Aspergillaceae</taxon>
        <taxon>Penicillium</taxon>
    </lineage>
</organism>
<name>A0A101MBW7_PENFR</name>
<feature type="compositionally biased region" description="Polar residues" evidence="1">
    <location>
        <begin position="260"/>
        <end position="270"/>
    </location>
</feature>
<evidence type="ECO:0000313" key="3">
    <source>
        <dbReference type="Proteomes" id="UP000055045"/>
    </source>
</evidence>
<feature type="region of interest" description="Disordered" evidence="1">
    <location>
        <begin position="253"/>
        <end position="309"/>
    </location>
</feature>
<sequence>MVGNTTSPPAVTTVENTTISYMLFRVLSGNKICKATALAACLPQWLGDVEKNNPIPPDIPELLAHILLPFGTSSILKHIGNLPVPDSLTGSQRWMIKLRILMDNKAHERLLQKLESMGDQEVSFQDLCDSGQENAQEDSMDDHLVVDPNRTLQFDHDMRDVMTRGDKEAMKKHPDVFYVTGYVAWTVRSPYWNVALATDDQGNRLLPDDVLDRVLPKWRQILTGETIPTQKYGVVDSFRSWLASEEKKASYLGKPWPNTPIKNGSSTSASALEPKFASPRTPEPYSRLRSTNASQISPLESTPDVTNSEQTQMLREILAEVKDLRNMIGQLIERNEALEFAENQMYGSWDQVYPPIPQAMQPTYPVPQEGPFVDAQYYDPALEQDWQYYDLALEQDWQHWNPQYYDQDATTVMDPGYGSAHHI</sequence>
<dbReference type="AlphaFoldDB" id="A0A101MBW7"/>
<evidence type="ECO:0000313" key="2">
    <source>
        <dbReference type="EMBL" id="KUM57630.1"/>
    </source>
</evidence>